<dbReference type="Gene3D" id="3.40.50.300">
    <property type="entry name" value="P-loop containing nucleotide triphosphate hydrolases"/>
    <property type="match status" value="1"/>
</dbReference>
<reference evidence="16" key="1">
    <citation type="journal article" date="2019" name="Int. J. Syst. Evol. Microbiol.">
        <title>The Global Catalogue of Microorganisms (GCM) 10K type strain sequencing project: providing services to taxonomists for standard genome sequencing and annotation.</title>
        <authorList>
            <consortium name="The Broad Institute Genomics Platform"/>
            <consortium name="The Broad Institute Genome Sequencing Center for Infectious Disease"/>
            <person name="Wu L."/>
            <person name="Ma J."/>
        </authorList>
    </citation>
    <scope>NUCLEOTIDE SEQUENCE [LARGE SCALE GENOMIC DNA]</scope>
    <source>
        <strain evidence="16">KCTC 42182</strain>
    </source>
</reference>
<keyword evidence="8 15" id="KW-0067">ATP-binding</keyword>
<dbReference type="InterPro" id="IPR017871">
    <property type="entry name" value="ABC_transporter-like_CS"/>
</dbReference>
<feature type="transmembrane region" description="Helical" evidence="12">
    <location>
        <begin position="20"/>
        <end position="42"/>
    </location>
</feature>
<dbReference type="InterPro" id="IPR003439">
    <property type="entry name" value="ABC_transporter-like_ATP-bd"/>
</dbReference>
<keyword evidence="2" id="KW-0813">Transport</keyword>
<keyword evidence="7" id="KW-0547">Nucleotide-binding</keyword>
<evidence type="ECO:0000313" key="16">
    <source>
        <dbReference type="Proteomes" id="UP001595711"/>
    </source>
</evidence>
<dbReference type="InterPro" id="IPR011527">
    <property type="entry name" value="ABC1_TM_dom"/>
</dbReference>
<dbReference type="Pfam" id="PF00005">
    <property type="entry name" value="ABC_tran"/>
    <property type="match status" value="1"/>
</dbReference>
<evidence type="ECO:0000256" key="4">
    <source>
        <dbReference type="ARBA" id="ARBA00022519"/>
    </source>
</evidence>
<dbReference type="PANTHER" id="PTHR43394:SF1">
    <property type="entry name" value="ATP-BINDING CASSETTE SUB-FAMILY B MEMBER 10, MITOCHONDRIAL"/>
    <property type="match status" value="1"/>
</dbReference>
<dbReference type="SMART" id="SM00382">
    <property type="entry name" value="AAA"/>
    <property type="match status" value="1"/>
</dbReference>
<dbReference type="NCBIfam" id="TIGR01192">
    <property type="entry name" value="chvA"/>
    <property type="match status" value="1"/>
</dbReference>
<keyword evidence="4" id="KW-0997">Cell inner membrane</keyword>
<keyword evidence="10 12" id="KW-1133">Transmembrane helix</keyword>
<dbReference type="NCBIfam" id="NF010178">
    <property type="entry name" value="PRK13657.1"/>
    <property type="match status" value="1"/>
</dbReference>
<dbReference type="PROSITE" id="PS50929">
    <property type="entry name" value="ABC_TM1F"/>
    <property type="match status" value="1"/>
</dbReference>
<feature type="transmembrane region" description="Helical" evidence="12">
    <location>
        <begin position="287"/>
        <end position="308"/>
    </location>
</feature>
<dbReference type="EMBL" id="JBHRYJ010000001">
    <property type="protein sequence ID" value="MFC3674826.1"/>
    <property type="molecule type" value="Genomic_DNA"/>
</dbReference>
<evidence type="ECO:0000259" key="13">
    <source>
        <dbReference type="PROSITE" id="PS50893"/>
    </source>
</evidence>
<evidence type="ECO:0000256" key="7">
    <source>
        <dbReference type="ARBA" id="ARBA00022741"/>
    </source>
</evidence>
<keyword evidence="6 12" id="KW-0812">Transmembrane</keyword>
<keyword evidence="16" id="KW-1185">Reference proteome</keyword>
<evidence type="ECO:0000256" key="8">
    <source>
        <dbReference type="ARBA" id="ARBA00022840"/>
    </source>
</evidence>
<accession>A0ABV7VDF6</accession>
<dbReference type="PROSITE" id="PS00211">
    <property type="entry name" value="ABC_TRANSPORTER_1"/>
    <property type="match status" value="1"/>
</dbReference>
<dbReference type="SUPFAM" id="SSF52540">
    <property type="entry name" value="P-loop containing nucleoside triphosphate hydrolases"/>
    <property type="match status" value="1"/>
</dbReference>
<keyword evidence="9" id="KW-1278">Translocase</keyword>
<evidence type="ECO:0000256" key="9">
    <source>
        <dbReference type="ARBA" id="ARBA00022967"/>
    </source>
</evidence>
<evidence type="ECO:0000256" key="2">
    <source>
        <dbReference type="ARBA" id="ARBA00022448"/>
    </source>
</evidence>
<comment type="caution">
    <text evidence="15">The sequence shown here is derived from an EMBL/GenBank/DDBJ whole genome shotgun (WGS) entry which is preliminary data.</text>
</comment>
<keyword evidence="3" id="KW-1003">Cell membrane</keyword>
<feature type="domain" description="ABC transporter" evidence="13">
    <location>
        <begin position="347"/>
        <end position="581"/>
    </location>
</feature>
<dbReference type="InterPro" id="IPR003593">
    <property type="entry name" value="AAA+_ATPase"/>
</dbReference>
<feature type="transmembrane region" description="Helical" evidence="12">
    <location>
        <begin position="248"/>
        <end position="275"/>
    </location>
</feature>
<dbReference type="CDD" id="cd18562">
    <property type="entry name" value="ABC_6TM_NdvA_beta-glucan_exporter_like"/>
    <property type="match status" value="1"/>
</dbReference>
<dbReference type="Gene3D" id="1.20.1560.10">
    <property type="entry name" value="ABC transporter type 1, transmembrane domain"/>
    <property type="match status" value="1"/>
</dbReference>
<comment type="subcellular location">
    <subcellularLocation>
        <location evidence="1">Cell membrane</location>
        <topology evidence="1">Multi-pass membrane protein</topology>
    </subcellularLocation>
</comment>
<dbReference type="InterPro" id="IPR005896">
    <property type="entry name" value="NdvA"/>
</dbReference>
<dbReference type="InterPro" id="IPR036640">
    <property type="entry name" value="ABC1_TM_sf"/>
</dbReference>
<proteinExistence type="predicted"/>
<sequence>MEFLRIYGRVLGLLEPEKRLAAVLAAANIALAGVGFIEPLLFGRIIDVLSVPVTATGTGNAAAWSDTIRLLLLWGVAGLGGIIAGILVALHADRLAHRRRLAAMALYFEHVLSLPAAFHSATHSGTLLKVMLNGTDNLFGLWLAFFREHLSTFVAVLALLPLSLYLNWRLGLLLIALIVVFAAVSAIVVVKTETAQAKVEGYHSELAARAGDALGNVVLVQSFVRLALEARELAAVMERLLKAQYPVLNLWALMTVLSRMAATITIIAIFVLGSWLHLQGQTSVGEIVSFMGFATMLIGRLEAAMGFVSRMFFQMHSLGEFFTVLDTQSAVRDRPGARDAGVLRGAVAFEQVTLSYDGRRPAVTDLTFAAEAGQTVALVGPTGSGKSSSMALLSRLWDPQSGRILIDGTDIRDVTVESLRRNIGVVFQDSAVFRRSIADNIHIGRPEASDAEVEQAARLAEAHDFILRQPDGYATLVGERGVNLSGGERQRIAIARALLKNPPLLILDEATSALDAATEARIQKALDALMRGRTTFIIAHRLATVRRADLILVLDHGRIVERGRFDDLAAVPDGLFAGLVQSQFANAQYKAAGGDGSG</sequence>
<dbReference type="SUPFAM" id="SSF90123">
    <property type="entry name" value="ABC transporter transmembrane region"/>
    <property type="match status" value="1"/>
</dbReference>
<dbReference type="InterPro" id="IPR039421">
    <property type="entry name" value="Type_1_exporter"/>
</dbReference>
<evidence type="ECO:0000313" key="15">
    <source>
        <dbReference type="EMBL" id="MFC3674826.1"/>
    </source>
</evidence>
<name>A0ABV7VDF6_9PROT</name>
<evidence type="ECO:0000256" key="3">
    <source>
        <dbReference type="ARBA" id="ARBA00022475"/>
    </source>
</evidence>
<keyword evidence="11 12" id="KW-0472">Membrane</keyword>
<organism evidence="15 16">
    <name type="scientific">Ferrovibrio xuzhouensis</name>
    <dbReference type="NCBI Taxonomy" id="1576914"/>
    <lineage>
        <taxon>Bacteria</taxon>
        <taxon>Pseudomonadati</taxon>
        <taxon>Pseudomonadota</taxon>
        <taxon>Alphaproteobacteria</taxon>
        <taxon>Rhodospirillales</taxon>
        <taxon>Rhodospirillaceae</taxon>
        <taxon>Ferrovibrio</taxon>
    </lineage>
</organism>
<evidence type="ECO:0000256" key="10">
    <source>
        <dbReference type="ARBA" id="ARBA00022989"/>
    </source>
</evidence>
<feature type="transmembrane region" description="Helical" evidence="12">
    <location>
        <begin position="138"/>
        <end position="160"/>
    </location>
</feature>
<dbReference type="GO" id="GO:0005524">
    <property type="term" value="F:ATP binding"/>
    <property type="evidence" value="ECO:0007669"/>
    <property type="project" value="UniProtKB-KW"/>
</dbReference>
<dbReference type="InterPro" id="IPR027417">
    <property type="entry name" value="P-loop_NTPase"/>
</dbReference>
<evidence type="ECO:0000256" key="1">
    <source>
        <dbReference type="ARBA" id="ARBA00004651"/>
    </source>
</evidence>
<dbReference type="PROSITE" id="PS50893">
    <property type="entry name" value="ABC_TRANSPORTER_2"/>
    <property type="match status" value="1"/>
</dbReference>
<evidence type="ECO:0000256" key="6">
    <source>
        <dbReference type="ARBA" id="ARBA00022692"/>
    </source>
</evidence>
<feature type="transmembrane region" description="Helical" evidence="12">
    <location>
        <begin position="172"/>
        <end position="190"/>
    </location>
</feature>
<feature type="transmembrane region" description="Helical" evidence="12">
    <location>
        <begin position="71"/>
        <end position="89"/>
    </location>
</feature>
<keyword evidence="5" id="KW-0762">Sugar transport</keyword>
<evidence type="ECO:0000256" key="12">
    <source>
        <dbReference type="SAM" id="Phobius"/>
    </source>
</evidence>
<evidence type="ECO:0000256" key="5">
    <source>
        <dbReference type="ARBA" id="ARBA00022597"/>
    </source>
</evidence>
<dbReference type="Pfam" id="PF00664">
    <property type="entry name" value="ABC_membrane"/>
    <property type="match status" value="1"/>
</dbReference>
<dbReference type="Proteomes" id="UP001595711">
    <property type="component" value="Unassembled WGS sequence"/>
</dbReference>
<evidence type="ECO:0000256" key="11">
    <source>
        <dbReference type="ARBA" id="ARBA00023136"/>
    </source>
</evidence>
<protein>
    <submittedName>
        <fullName evidence="15">Glucan ABC transporter ATP-binding protein/ permease</fullName>
    </submittedName>
</protein>
<evidence type="ECO:0000259" key="14">
    <source>
        <dbReference type="PROSITE" id="PS50929"/>
    </source>
</evidence>
<dbReference type="PANTHER" id="PTHR43394">
    <property type="entry name" value="ATP-DEPENDENT PERMEASE MDL1, MITOCHONDRIAL"/>
    <property type="match status" value="1"/>
</dbReference>
<feature type="domain" description="ABC transmembrane type-1" evidence="14">
    <location>
        <begin position="22"/>
        <end position="311"/>
    </location>
</feature>
<gene>
    <name evidence="15" type="ORF">ACFOOQ_04670</name>
</gene>
<dbReference type="RefSeq" id="WP_379722322.1">
    <property type="nucleotide sequence ID" value="NZ_JBHRYJ010000001.1"/>
</dbReference>